<dbReference type="Gene3D" id="2.70.98.10">
    <property type="match status" value="1"/>
</dbReference>
<dbReference type="Pfam" id="PF02884">
    <property type="entry name" value="Lyase_8_C"/>
    <property type="match status" value="1"/>
</dbReference>
<dbReference type="PANTHER" id="PTHR38481:SF1">
    <property type="entry name" value="HYALURONATE LYASE"/>
    <property type="match status" value="1"/>
</dbReference>
<dbReference type="SUPFAM" id="SSF48230">
    <property type="entry name" value="Chondroitin AC/alginate lyase"/>
    <property type="match status" value="1"/>
</dbReference>
<dbReference type="Proteomes" id="UP000291117">
    <property type="component" value="Unassembled WGS sequence"/>
</dbReference>
<dbReference type="GO" id="GO:0005975">
    <property type="term" value="P:carbohydrate metabolic process"/>
    <property type="evidence" value="ECO:0007669"/>
    <property type="project" value="InterPro"/>
</dbReference>
<evidence type="ECO:0000256" key="3">
    <source>
        <dbReference type="ARBA" id="ARBA00011245"/>
    </source>
</evidence>
<dbReference type="Gene3D" id="1.50.10.100">
    <property type="entry name" value="Chondroitin AC/alginate lyase"/>
    <property type="match status" value="1"/>
</dbReference>
<dbReference type="InterPro" id="IPR038970">
    <property type="entry name" value="Lyase_8"/>
</dbReference>
<reference evidence="12 13" key="1">
    <citation type="submission" date="2019-02" db="EMBL/GenBank/DDBJ databases">
        <title>Pedobacter sp. RP-3-8 sp. nov., isolated from Arctic soil.</title>
        <authorList>
            <person name="Dahal R.H."/>
        </authorList>
    </citation>
    <scope>NUCLEOTIDE SEQUENCE [LARGE SCALE GENOMIC DNA]</scope>
    <source>
        <strain evidence="12 13">RP-3-8</strain>
    </source>
</reference>
<dbReference type="PANTHER" id="PTHR38481">
    <property type="entry name" value="HYALURONATE LYASE"/>
    <property type="match status" value="1"/>
</dbReference>
<feature type="chain" id="PRO_5020768409" evidence="8">
    <location>
        <begin position="23"/>
        <end position="730"/>
    </location>
</feature>
<feature type="domain" description="Polysaccharide lyase family 8 C-terminal" evidence="10">
    <location>
        <begin position="630"/>
        <end position="696"/>
    </location>
</feature>
<dbReference type="GO" id="GO:0016837">
    <property type="term" value="F:carbon-oxygen lyase activity, acting on polysaccharides"/>
    <property type="evidence" value="ECO:0007669"/>
    <property type="project" value="UniProtKB-ARBA"/>
</dbReference>
<dbReference type="GO" id="GO:0030246">
    <property type="term" value="F:carbohydrate binding"/>
    <property type="evidence" value="ECO:0007669"/>
    <property type="project" value="InterPro"/>
</dbReference>
<dbReference type="InterPro" id="IPR012970">
    <property type="entry name" value="Lyase_8_alpha_N"/>
</dbReference>
<keyword evidence="4 8" id="KW-0732">Signal</keyword>
<comment type="caution">
    <text evidence="12">The sequence shown here is derived from an EMBL/GenBank/DDBJ whole genome shotgun (WGS) entry which is preliminary data.</text>
</comment>
<comment type="similarity">
    <text evidence="2">Belongs to the polysaccharide lyase 8 family.</text>
</comment>
<keyword evidence="6 12" id="KW-0456">Lyase</keyword>
<dbReference type="Gene3D" id="2.60.220.10">
    <property type="entry name" value="Polysaccharide lyase family 8-like, C-terminal"/>
    <property type="match status" value="1"/>
</dbReference>
<comment type="cofactor">
    <cofactor evidence="1">
        <name>Ca(2+)</name>
        <dbReference type="ChEBI" id="CHEBI:29108"/>
    </cofactor>
</comment>
<evidence type="ECO:0000259" key="9">
    <source>
        <dbReference type="Pfam" id="PF02278"/>
    </source>
</evidence>
<feature type="signal peptide" evidence="8">
    <location>
        <begin position="1"/>
        <end position="22"/>
    </location>
</feature>
<feature type="active site" evidence="7">
    <location>
        <position position="304"/>
    </location>
</feature>
<protein>
    <submittedName>
        <fullName evidence="12">Chondroitin lyase</fullName>
    </submittedName>
</protein>
<evidence type="ECO:0000256" key="6">
    <source>
        <dbReference type="ARBA" id="ARBA00023239"/>
    </source>
</evidence>
<dbReference type="Pfam" id="PF08124">
    <property type="entry name" value="Lyase_8_N"/>
    <property type="match status" value="1"/>
</dbReference>
<proteinExistence type="inferred from homology"/>
<dbReference type="SUPFAM" id="SSF49863">
    <property type="entry name" value="Hyaluronate lyase-like, C-terminal domain"/>
    <property type="match status" value="1"/>
</dbReference>
<evidence type="ECO:0000259" key="10">
    <source>
        <dbReference type="Pfam" id="PF02884"/>
    </source>
</evidence>
<dbReference type="Pfam" id="PF02278">
    <property type="entry name" value="Lyase_8"/>
    <property type="match status" value="1"/>
</dbReference>
<sequence length="730" mass="82962">MKPIFLAFLFTLAASFFNNVEAQSDVVFHTILQRVHQEQIDEVKDVKQLDQQVKDNLSDLNLETGKYESLDYTDHKRINPSWVPVLEKIRTMTLAYSHVKSGYYGDKKVWEAINKSLNYFTSHKPLPYCDNWYQQGITRPQSLALSLINMKFAALPLDSLVEKKTIAVICKDTAITSNGRNNPMHKFNFGANKTQIAMGWIFMGALSGNEKMVELGAKEAYLPIQYTTGEGIQYDLSYDMHYGYLYNGGYGTEFMTCVTKSAAYTLGTKYALQGEKLDLFRKFILESIFGVIRGQWMDWNVLGRGISRIGATQKDYSSYLERLEKIDPQGKEQYSNIRKRMKGEKPASFNLKPFHKHYWNTDYTVHSRPSYFMSIHAVSNRKYSQEIGNLENMKGFWGSEGTLNLQLKGNEYHNIFPLWNWAKLPGTTLPDTLPIIKDKAPGVGDRRGTHPFSGGVSDGRYGVTAYIMNNDLQTSAKKSWFMFDDEIVCLGAGITSTLPNRVSTTLNQAILSENGLTLSTGSRVVPYKKDLHLTFNDQVDWVLHDHVGYLFPQKGKVYLSVEKRVSDWSEISMGGEEANKKIEDKSVFQLSLQHGIRPENGKYVYILLPGIESPTAMKQYLKKKNVIIKSNTENLQAVYHHGLKLWQMVFYVDGAQFDDEQVKISTDVPAVLMLRKSQTGKYQLHAADPSHLHKTLNVKIKIKGLADTKMITLVLPQKEYAGQTVSTIVN</sequence>
<comment type="subunit">
    <text evidence="3">Monomer.</text>
</comment>
<dbReference type="InterPro" id="IPR004103">
    <property type="entry name" value="Lyase_8_C"/>
</dbReference>
<evidence type="ECO:0000256" key="5">
    <source>
        <dbReference type="ARBA" id="ARBA00022837"/>
    </source>
</evidence>
<evidence type="ECO:0000313" key="12">
    <source>
        <dbReference type="EMBL" id="TCC99734.1"/>
    </source>
</evidence>
<dbReference type="AlphaFoldDB" id="A0A4R0NL51"/>
<dbReference type="OrthoDB" id="6394136at2"/>
<evidence type="ECO:0000313" key="13">
    <source>
        <dbReference type="Proteomes" id="UP000291117"/>
    </source>
</evidence>
<dbReference type="GO" id="GO:0005576">
    <property type="term" value="C:extracellular region"/>
    <property type="evidence" value="ECO:0007669"/>
    <property type="project" value="InterPro"/>
</dbReference>
<evidence type="ECO:0000256" key="7">
    <source>
        <dbReference type="PIRSR" id="PIRSR638970-1"/>
    </source>
</evidence>
<evidence type="ECO:0000256" key="1">
    <source>
        <dbReference type="ARBA" id="ARBA00001913"/>
    </source>
</evidence>
<feature type="domain" description="Polysaccharide lyase 8 N-terminal alpha-helical" evidence="11">
    <location>
        <begin position="38"/>
        <end position="318"/>
    </location>
</feature>
<gene>
    <name evidence="12" type="ORF">EZ444_02690</name>
</gene>
<feature type="active site" evidence="7">
    <location>
        <position position="241"/>
    </location>
</feature>
<organism evidence="12 13">
    <name type="scientific">Pedobacter hiemivivus</name>
    <dbReference type="NCBI Taxonomy" id="2530454"/>
    <lineage>
        <taxon>Bacteria</taxon>
        <taxon>Pseudomonadati</taxon>
        <taxon>Bacteroidota</taxon>
        <taxon>Sphingobacteriia</taxon>
        <taxon>Sphingobacteriales</taxon>
        <taxon>Sphingobacteriaceae</taxon>
        <taxon>Pedobacter</taxon>
    </lineage>
</organism>
<keyword evidence="13" id="KW-1185">Reference proteome</keyword>
<feature type="domain" description="Polysaccharide lyase family 8 central" evidence="9">
    <location>
        <begin position="355"/>
        <end position="611"/>
    </location>
</feature>
<evidence type="ECO:0000259" key="11">
    <source>
        <dbReference type="Pfam" id="PF08124"/>
    </source>
</evidence>
<dbReference type="InterPro" id="IPR014718">
    <property type="entry name" value="GH-type_carb-bd"/>
</dbReference>
<feature type="active site" evidence="7">
    <location>
        <position position="250"/>
    </location>
</feature>
<name>A0A4R0NL51_9SPHI</name>
<accession>A0A4R0NL51</accession>
<evidence type="ECO:0000256" key="2">
    <source>
        <dbReference type="ARBA" id="ARBA00006699"/>
    </source>
</evidence>
<dbReference type="InterPro" id="IPR011013">
    <property type="entry name" value="Gal_mutarotase_sf_dom"/>
</dbReference>
<dbReference type="InterPro" id="IPR008929">
    <property type="entry name" value="Chondroitin_lyas"/>
</dbReference>
<dbReference type="InterPro" id="IPR003159">
    <property type="entry name" value="Lyase_8_central_dom"/>
</dbReference>
<evidence type="ECO:0000256" key="4">
    <source>
        <dbReference type="ARBA" id="ARBA00022729"/>
    </source>
</evidence>
<dbReference type="InterPro" id="IPR011071">
    <property type="entry name" value="Lyase_8-like_C"/>
</dbReference>
<evidence type="ECO:0000256" key="8">
    <source>
        <dbReference type="SAM" id="SignalP"/>
    </source>
</evidence>
<keyword evidence="5" id="KW-0106">Calcium</keyword>
<dbReference type="EMBL" id="SJSM01000001">
    <property type="protein sequence ID" value="TCC99734.1"/>
    <property type="molecule type" value="Genomic_DNA"/>
</dbReference>
<dbReference type="SUPFAM" id="SSF74650">
    <property type="entry name" value="Galactose mutarotase-like"/>
    <property type="match status" value="1"/>
</dbReference>